<proteinExistence type="predicted"/>
<dbReference type="Proteomes" id="UP000602759">
    <property type="component" value="Unassembled WGS sequence"/>
</dbReference>
<accession>A0ABR7YNR8</accession>
<protein>
    <recommendedName>
        <fullName evidence="3">TonB-dependent receptor</fullName>
    </recommendedName>
</protein>
<gene>
    <name evidence="1" type="ORF">H8B06_08550</name>
</gene>
<organism evidence="1 2">
    <name type="scientific">Sphingobacterium micropteri</name>
    <dbReference type="NCBI Taxonomy" id="2763501"/>
    <lineage>
        <taxon>Bacteria</taxon>
        <taxon>Pseudomonadati</taxon>
        <taxon>Bacteroidota</taxon>
        <taxon>Sphingobacteriia</taxon>
        <taxon>Sphingobacteriales</taxon>
        <taxon>Sphingobacteriaceae</taxon>
        <taxon>Sphingobacterium</taxon>
    </lineage>
</organism>
<evidence type="ECO:0000313" key="1">
    <source>
        <dbReference type="EMBL" id="MBD1432871.1"/>
    </source>
</evidence>
<dbReference type="RefSeq" id="WP_190993859.1">
    <property type="nucleotide sequence ID" value="NZ_JACOIK010000005.1"/>
</dbReference>
<sequence>MGIINSVYAQDIHGTLDKAREYHGVHFQEKIYLHLDKPSYTAGDTIWIKAYCTVGVENLLSNLSGLAYIELIDPAEEVVYRMKIPLVMGLGLADIALQDTITEGSYRLRAYTNWMRNAGEEFFYDRTLSISNGRSDRVLTNTSIKQDTKGQVYTINLRELNGDPVGDIPVQFEILDKGKVVERKRGRADGGGVVSLTLDRRHGNAMVRYRFETADGRTVQKFVKATDTTTSYSVQLLPEGGKLLADRTNRIAVKAVDAGGLGIAAEVLFLSGADTVTRVQTNVLGMGATTLFPLSGSPLRAVAKFEDGMSQEIAVPTVHVSGYSLMLDNLREGRLTAELNLSDDLVDGREFYFVVHHLGRAYLASREQMKGQQVVFSAGTADLPNGVLTLSVLDNRLMPIAERPFFHYDTSEETPITITLDRESYSTREKVAVEIGARNEADSLLIGAFSASVLHLGKVDRDELEEAPNILSTLLLSSDLKGFIEKPGFYFANGNIKRQDLDYLMLTQGWRNIDWTSLDTVGIPPYRAEKGIRIAGHTKKLGRKTPEAGAIVQLFPTSSLLEYQETTADQNGYFEFGDLLFPDSMSFVLSARDTKGEDRIDITVVEEDLPGIGPNRNIPLERSDVNALQVNQIKASNARLAELRRAGLAEGTIMIDEVQVNHRQNRVSNRSKNPYGAGNADYIFTAEDFQGHTHLGQYMMDQIGSVLRWDPETGWPMGGIGVYVLDGMSIDSIRVQSIPIDAIESVEVLANGFYGVDPKKIIFYITTKPGNEAFNRISMPRGKTSIRPGGLYVAKTFYKPIYGATAYPTAVKDLRPTIHWEPSLVINKGKHIHFDFYVSDEWGKHCIVLEGVDVQGGIWRQLSEFKVLSRESAGHTSP</sequence>
<evidence type="ECO:0008006" key="3">
    <source>
        <dbReference type="Google" id="ProtNLM"/>
    </source>
</evidence>
<comment type="caution">
    <text evidence="1">The sequence shown here is derived from an EMBL/GenBank/DDBJ whole genome shotgun (WGS) entry which is preliminary data.</text>
</comment>
<name>A0ABR7YNR8_9SPHI</name>
<dbReference type="EMBL" id="JACOIK010000005">
    <property type="protein sequence ID" value="MBD1432871.1"/>
    <property type="molecule type" value="Genomic_DNA"/>
</dbReference>
<dbReference type="Gene3D" id="2.60.40.1930">
    <property type="match status" value="1"/>
</dbReference>
<evidence type="ECO:0000313" key="2">
    <source>
        <dbReference type="Proteomes" id="UP000602759"/>
    </source>
</evidence>
<keyword evidence="2" id="KW-1185">Reference proteome</keyword>
<reference evidence="1 2" key="1">
    <citation type="submission" date="2020-08" db="EMBL/GenBank/DDBJ databases">
        <title>Sphingobacterium sp. DN00404 isolated from aquaculture water.</title>
        <authorList>
            <person name="Zhang M."/>
        </authorList>
    </citation>
    <scope>NUCLEOTIDE SEQUENCE [LARGE SCALE GENOMIC DNA]</scope>
    <source>
        <strain evidence="1 2">DN00404</strain>
    </source>
</reference>